<organism evidence="2 3">
    <name type="scientific">Allofournierella massiliensis</name>
    <dbReference type="NCBI Taxonomy" id="1650663"/>
    <lineage>
        <taxon>Bacteria</taxon>
        <taxon>Bacillati</taxon>
        <taxon>Bacillota</taxon>
        <taxon>Clostridia</taxon>
        <taxon>Eubacteriales</taxon>
        <taxon>Oscillospiraceae</taxon>
        <taxon>Allofournierella</taxon>
    </lineage>
</organism>
<protein>
    <submittedName>
        <fullName evidence="2">Uncharacterized protein</fullName>
    </submittedName>
</protein>
<gene>
    <name evidence="2" type="ORF">QUW08_02880</name>
</gene>
<name>A0ABT7UMY3_9FIRM</name>
<dbReference type="EMBL" id="JAUDCL010000003">
    <property type="protein sequence ID" value="MDM8200244.1"/>
    <property type="molecule type" value="Genomic_DNA"/>
</dbReference>
<feature type="compositionally biased region" description="Basic residues" evidence="1">
    <location>
        <begin position="296"/>
        <end position="305"/>
    </location>
</feature>
<comment type="caution">
    <text evidence="2">The sequence shown here is derived from an EMBL/GenBank/DDBJ whole genome shotgun (WGS) entry which is preliminary data.</text>
</comment>
<accession>A0ABT7UMY3</accession>
<feature type="region of interest" description="Disordered" evidence="1">
    <location>
        <begin position="272"/>
        <end position="305"/>
    </location>
</feature>
<keyword evidence="3" id="KW-1185">Reference proteome</keyword>
<proteinExistence type="predicted"/>
<evidence type="ECO:0000313" key="3">
    <source>
        <dbReference type="Proteomes" id="UP001529380"/>
    </source>
</evidence>
<evidence type="ECO:0000256" key="1">
    <source>
        <dbReference type="SAM" id="MobiDB-lite"/>
    </source>
</evidence>
<dbReference type="Proteomes" id="UP001529380">
    <property type="component" value="Unassembled WGS sequence"/>
</dbReference>
<evidence type="ECO:0000313" key="2">
    <source>
        <dbReference type="EMBL" id="MDM8200244.1"/>
    </source>
</evidence>
<reference evidence="2 3" key="1">
    <citation type="submission" date="2023-06" db="EMBL/GenBank/DDBJ databases">
        <title>Identification and characterization of horizontal gene transfer across gut microbiota members of farm animals based on homology search.</title>
        <authorList>
            <person name="Schwarzerova J."/>
            <person name="Nykrynova M."/>
            <person name="Jureckova K."/>
            <person name="Cejkova D."/>
            <person name="Rychlik I."/>
        </authorList>
    </citation>
    <scope>NUCLEOTIDE SEQUENCE [LARGE SCALE GENOMIC DNA]</scope>
    <source>
        <strain evidence="2 3">ET340</strain>
    </source>
</reference>
<sequence length="305" mass="32558">MFGTPFRALGALVVLDGNADLPQHLLIYLADRRAQRPHGGGSIEVENRHEVLMAEILLRLQSAAGHQGVGDADSGGGFELDFDVVLIVLLQKGTVNDVENVLPVIRPVFFRQTGGHIGQLLGQVTAAHIIVAFQHRHDRHGVFIVHRPQPGGAGVFTGAGVGNVEYIAQPGPVPGIIHQRDALGAAPHIPAHAVVPQVILGAGGGVRALGIDHHLLMERVFIKPGGGGEKARPLLPAAGELPRHLIGHLRILFCFGWHGVLSSLPSDMKMGRHGGRPGWLKQGVTRQNPGTVPAHQTRRLSWRAV</sequence>